<protein>
    <submittedName>
        <fullName evidence="2">Uncharacterized protein</fullName>
    </submittedName>
</protein>
<evidence type="ECO:0000256" key="1">
    <source>
        <dbReference type="SAM" id="MobiDB-lite"/>
    </source>
</evidence>
<feature type="region of interest" description="Disordered" evidence="1">
    <location>
        <begin position="111"/>
        <end position="141"/>
    </location>
</feature>
<accession>A0A381YG03</accession>
<dbReference type="AlphaFoldDB" id="A0A381YG03"/>
<gene>
    <name evidence="2" type="ORF">METZ01_LOCUS128910</name>
</gene>
<name>A0A381YG03_9ZZZZ</name>
<proteinExistence type="predicted"/>
<sequence length="381" mass="38979">MSGVISDNTVRSSGAVAPLTSATLDASDPTIDTNPTNGIGTKWINTTSGEIFICADATTDNNKWTGQEGGYIAPSRGVSQATSISGASGTNAIQFVEIDTLGNAQDFGDLSQLRKPGATSNGTTGRGVFMGGNRPDPTPGDDVYSNVIDYITIDTAGDATDFGDISQLAATPCCSSNGPGDRGLRAGGGVKDVGGVNTIEYITISTPGNTTDFGDLGTGRYAFGASSNGTNDRCVFWGGIGEQRTIEYVTVSSTGNAVDFGDELWATHLAPTGYNWNVGDGTSNGPLERGIHAGGNSAIETNIIQYITINTPGDSVQIGNLTNASSPSHTSNGIGDRAVFFGINPSKGTIDYMTISSSANAADFGDCLFDETGAACSNGMT</sequence>
<reference evidence="2" key="1">
    <citation type="submission" date="2018-05" db="EMBL/GenBank/DDBJ databases">
        <authorList>
            <person name="Lanie J.A."/>
            <person name="Ng W.-L."/>
            <person name="Kazmierczak K.M."/>
            <person name="Andrzejewski T.M."/>
            <person name="Davidsen T.M."/>
            <person name="Wayne K.J."/>
            <person name="Tettelin H."/>
            <person name="Glass J.I."/>
            <person name="Rusch D."/>
            <person name="Podicherti R."/>
            <person name="Tsui H.-C.T."/>
            <person name="Winkler M.E."/>
        </authorList>
    </citation>
    <scope>NUCLEOTIDE SEQUENCE</scope>
</reference>
<evidence type="ECO:0000313" key="2">
    <source>
        <dbReference type="EMBL" id="SVA76056.1"/>
    </source>
</evidence>
<dbReference type="EMBL" id="UINC01018168">
    <property type="protein sequence ID" value="SVA76056.1"/>
    <property type="molecule type" value="Genomic_DNA"/>
</dbReference>
<organism evidence="2">
    <name type="scientific">marine metagenome</name>
    <dbReference type="NCBI Taxonomy" id="408172"/>
    <lineage>
        <taxon>unclassified sequences</taxon>
        <taxon>metagenomes</taxon>
        <taxon>ecological metagenomes</taxon>
    </lineage>
</organism>